<sequence length="91" mass="10071">MTERRSRGQKLAPTLCYTCAIPASYLRNSTENANAWSAAWLTLWPSPKLHVLLYSAKFISTLGVCIPLLIAYFGSDGVSSGRRVIDESLTY</sequence>
<proteinExistence type="predicted"/>
<keyword evidence="3" id="KW-1185">Reference proteome</keyword>
<feature type="transmembrane region" description="Helical" evidence="1">
    <location>
        <begin position="51"/>
        <end position="73"/>
    </location>
</feature>
<keyword evidence="1" id="KW-0472">Membrane</keyword>
<evidence type="ECO:0000313" key="2">
    <source>
        <dbReference type="EMBL" id="KAF2231211.1"/>
    </source>
</evidence>
<keyword evidence="1" id="KW-0812">Transmembrane</keyword>
<evidence type="ECO:0000313" key="3">
    <source>
        <dbReference type="Proteomes" id="UP000800092"/>
    </source>
</evidence>
<reference evidence="2" key="1">
    <citation type="journal article" date="2020" name="Stud. Mycol.">
        <title>101 Dothideomycetes genomes: a test case for predicting lifestyles and emergence of pathogens.</title>
        <authorList>
            <person name="Haridas S."/>
            <person name="Albert R."/>
            <person name="Binder M."/>
            <person name="Bloem J."/>
            <person name="Labutti K."/>
            <person name="Salamov A."/>
            <person name="Andreopoulos B."/>
            <person name="Baker S."/>
            <person name="Barry K."/>
            <person name="Bills G."/>
            <person name="Bluhm B."/>
            <person name="Cannon C."/>
            <person name="Castanera R."/>
            <person name="Culley D."/>
            <person name="Daum C."/>
            <person name="Ezra D."/>
            <person name="Gonzalez J."/>
            <person name="Henrissat B."/>
            <person name="Kuo A."/>
            <person name="Liang C."/>
            <person name="Lipzen A."/>
            <person name="Lutzoni F."/>
            <person name="Magnuson J."/>
            <person name="Mondo S."/>
            <person name="Nolan M."/>
            <person name="Ohm R."/>
            <person name="Pangilinan J."/>
            <person name="Park H.-J."/>
            <person name="Ramirez L."/>
            <person name="Alfaro M."/>
            <person name="Sun H."/>
            <person name="Tritt A."/>
            <person name="Yoshinaga Y."/>
            <person name="Zwiers L.-H."/>
            <person name="Turgeon B."/>
            <person name="Goodwin S."/>
            <person name="Spatafora J."/>
            <person name="Crous P."/>
            <person name="Grigoriev I."/>
        </authorList>
    </citation>
    <scope>NUCLEOTIDE SEQUENCE</scope>
    <source>
        <strain evidence="2">Tuck. ex Michener</strain>
    </source>
</reference>
<evidence type="ECO:0000256" key="1">
    <source>
        <dbReference type="SAM" id="Phobius"/>
    </source>
</evidence>
<gene>
    <name evidence="2" type="ORF">EV356DRAFT_507146</name>
</gene>
<dbReference type="Proteomes" id="UP000800092">
    <property type="component" value="Unassembled WGS sequence"/>
</dbReference>
<organism evidence="2 3">
    <name type="scientific">Viridothelium virens</name>
    <name type="common">Speckled blister lichen</name>
    <name type="synonym">Trypethelium virens</name>
    <dbReference type="NCBI Taxonomy" id="1048519"/>
    <lineage>
        <taxon>Eukaryota</taxon>
        <taxon>Fungi</taxon>
        <taxon>Dikarya</taxon>
        <taxon>Ascomycota</taxon>
        <taxon>Pezizomycotina</taxon>
        <taxon>Dothideomycetes</taxon>
        <taxon>Dothideomycetes incertae sedis</taxon>
        <taxon>Trypetheliales</taxon>
        <taxon>Trypetheliaceae</taxon>
        <taxon>Viridothelium</taxon>
    </lineage>
</organism>
<accession>A0A6A6H034</accession>
<dbReference type="EMBL" id="ML991829">
    <property type="protein sequence ID" value="KAF2231211.1"/>
    <property type="molecule type" value="Genomic_DNA"/>
</dbReference>
<dbReference type="AlphaFoldDB" id="A0A6A6H034"/>
<keyword evidence="1" id="KW-1133">Transmembrane helix</keyword>
<protein>
    <submittedName>
        <fullName evidence="2">Uncharacterized protein</fullName>
    </submittedName>
</protein>
<name>A0A6A6H034_VIRVR</name>